<dbReference type="Gene3D" id="3.30.260.10">
    <property type="entry name" value="TCP-1-like chaperonin intermediate domain"/>
    <property type="match status" value="1"/>
</dbReference>
<reference evidence="9 10" key="1">
    <citation type="submission" date="2018-02" db="EMBL/GenBank/DDBJ databases">
        <title>Genomic Reconstructions from Amazon Rainforest and Pasture Soil Reveal Novel Insights into the Physiology of Candidate Phyla in Tropical Sites.</title>
        <authorList>
            <person name="Kroeger M.E."/>
            <person name="Delmont T."/>
            <person name="Eren A.M."/>
            <person name="Guo J."/>
            <person name="Meyer K.M."/>
            <person name="Khan K."/>
            <person name="Rodrigues J.L.M."/>
            <person name="Bohannan B.J.M."/>
            <person name="Tringe S."/>
            <person name="Borges C.D."/>
            <person name="Tiedje J."/>
            <person name="Tsai S.M."/>
            <person name="Nusslein K."/>
        </authorList>
    </citation>
    <scope>NUCLEOTIDE SEQUENCE [LARGE SCALE GENOMIC DNA]</scope>
    <source>
        <strain evidence="9">Amazon FNV 2010 28 9</strain>
    </source>
</reference>
<keyword evidence="5 6" id="KW-0413">Isomerase</keyword>
<dbReference type="NCBIfam" id="NF000592">
    <property type="entry name" value="PRK00013.1"/>
    <property type="match status" value="1"/>
</dbReference>
<dbReference type="EC" id="5.6.1.7" evidence="6"/>
<dbReference type="GO" id="GO:0140662">
    <property type="term" value="F:ATP-dependent protein folding chaperone"/>
    <property type="evidence" value="ECO:0007669"/>
    <property type="project" value="InterPro"/>
</dbReference>
<dbReference type="NCBIfam" id="NF009488">
    <property type="entry name" value="PRK12850.1"/>
    <property type="match status" value="1"/>
</dbReference>
<evidence type="ECO:0000256" key="5">
    <source>
        <dbReference type="ARBA" id="ARBA00023235"/>
    </source>
</evidence>
<dbReference type="HAMAP" id="MF_00600">
    <property type="entry name" value="CH60"/>
    <property type="match status" value="1"/>
</dbReference>
<feature type="binding site" evidence="6">
    <location>
        <begin position="478"/>
        <end position="480"/>
    </location>
    <ligand>
        <name>ATP</name>
        <dbReference type="ChEBI" id="CHEBI:30616"/>
    </ligand>
</feature>
<comment type="function">
    <text evidence="6 8">Together with its co-chaperonin GroES, plays an essential role in assisting protein folding. The GroEL-GroES system forms a nano-cage that allows encapsulation of the non-native substrate proteins and provides a physical environment optimized to promote and accelerate protein folding.</text>
</comment>
<dbReference type="NCBIfam" id="NF009487">
    <property type="entry name" value="PRK12849.1"/>
    <property type="match status" value="1"/>
</dbReference>
<dbReference type="CDD" id="cd03344">
    <property type="entry name" value="GroEL"/>
    <property type="match status" value="1"/>
</dbReference>
<dbReference type="GO" id="GO:0042026">
    <property type="term" value="P:protein refolding"/>
    <property type="evidence" value="ECO:0007669"/>
    <property type="project" value="UniProtKB-UniRule"/>
</dbReference>
<dbReference type="GO" id="GO:0005737">
    <property type="term" value="C:cytoplasm"/>
    <property type="evidence" value="ECO:0007669"/>
    <property type="project" value="UniProtKB-SubCell"/>
</dbReference>
<dbReference type="InterPro" id="IPR027410">
    <property type="entry name" value="TCP-1-like_intermed_sf"/>
</dbReference>
<dbReference type="PROSITE" id="PS00296">
    <property type="entry name" value="CHAPERONINS_CPN60"/>
    <property type="match status" value="1"/>
</dbReference>
<dbReference type="InterPro" id="IPR002423">
    <property type="entry name" value="Cpn60/GroEL/TCP-1"/>
</dbReference>
<proteinExistence type="inferred from homology"/>
<feature type="binding site" evidence="6">
    <location>
        <begin position="87"/>
        <end position="91"/>
    </location>
    <ligand>
        <name>ATP</name>
        <dbReference type="ChEBI" id="CHEBI:30616"/>
    </ligand>
</feature>
<dbReference type="Gene3D" id="1.10.560.10">
    <property type="entry name" value="GroEL-like equatorial domain"/>
    <property type="match status" value="1"/>
</dbReference>
<dbReference type="Gene3D" id="3.50.7.10">
    <property type="entry name" value="GroEL"/>
    <property type="match status" value="1"/>
</dbReference>
<feature type="binding site" evidence="6">
    <location>
        <begin position="30"/>
        <end position="33"/>
    </location>
    <ligand>
        <name>ATP</name>
        <dbReference type="ChEBI" id="CHEBI:30616"/>
    </ligand>
</feature>
<evidence type="ECO:0000256" key="7">
    <source>
        <dbReference type="RuleBase" id="RU000418"/>
    </source>
</evidence>
<comment type="subunit">
    <text evidence="6 8">Forms a cylinder of 14 subunits composed of two heptameric rings stacked back-to-back. Interacts with the co-chaperonin GroES.</text>
</comment>
<evidence type="ECO:0000256" key="1">
    <source>
        <dbReference type="ARBA" id="ARBA00006607"/>
    </source>
</evidence>
<name>A0A317JP32_9BACT</name>
<keyword evidence="3 6" id="KW-0067">ATP-binding</keyword>
<dbReference type="SUPFAM" id="SSF48592">
    <property type="entry name" value="GroEL equatorial domain-like"/>
    <property type="match status" value="1"/>
</dbReference>
<dbReference type="SUPFAM" id="SSF52029">
    <property type="entry name" value="GroEL apical domain-like"/>
    <property type="match status" value="1"/>
</dbReference>
<dbReference type="SUPFAM" id="SSF54849">
    <property type="entry name" value="GroEL-intermediate domain like"/>
    <property type="match status" value="1"/>
</dbReference>
<protein>
    <recommendedName>
        <fullName evidence="6">Chaperonin GroEL</fullName>
        <ecNumber evidence="6">5.6.1.7</ecNumber>
    </recommendedName>
    <alternativeName>
        <fullName evidence="6">60 kDa chaperonin</fullName>
    </alternativeName>
    <alternativeName>
        <fullName evidence="6">Chaperonin-60</fullName>
        <shortName evidence="6">Cpn60</shortName>
    </alternativeName>
</protein>
<comment type="caution">
    <text evidence="6">Lacks conserved residue(s) required for the propagation of feature annotation.</text>
</comment>
<evidence type="ECO:0000313" key="9">
    <source>
        <dbReference type="EMBL" id="PWU23605.1"/>
    </source>
</evidence>
<dbReference type="EMBL" id="PSRQ01000029">
    <property type="protein sequence ID" value="PWU23605.1"/>
    <property type="molecule type" value="Genomic_DNA"/>
</dbReference>
<evidence type="ECO:0000256" key="4">
    <source>
        <dbReference type="ARBA" id="ARBA00023186"/>
    </source>
</evidence>
<dbReference type="GO" id="GO:0051082">
    <property type="term" value="F:unfolded protein binding"/>
    <property type="evidence" value="ECO:0007669"/>
    <property type="project" value="UniProtKB-UniRule"/>
</dbReference>
<feature type="binding site" evidence="6">
    <location>
        <position position="494"/>
    </location>
    <ligand>
        <name>ATP</name>
        <dbReference type="ChEBI" id="CHEBI:30616"/>
    </ligand>
</feature>
<dbReference type="PANTHER" id="PTHR45633">
    <property type="entry name" value="60 KDA HEAT SHOCK PROTEIN, MITOCHONDRIAL"/>
    <property type="match status" value="1"/>
</dbReference>
<sequence length="542" mass="57095">MAAKQLAFQDDAQTKMLTGVKKLADAVVTTLGPRGGNVAIDKGWGSPTVVHDGVSVAKEVSLPDPFENMGAQLVKEAASKTNDAAGDGTTTATLLAYQITSMGMKNIAAGANPMMLKKGIDRAAAAVVEQIGALAKPVKQEDWVKVATISAQNEIIGEKIAEAIKLVGKDGVVTVEEGKGNEIIIKHTEGMAFDKGYASAYFVTNSDAMEAVMDSPYILITDQKISSIQDLLPFLEQLMKITKTLVIIADDVDGEALTTLVLNKMRGVFNVLAIKAPGFGDRRKAMLQDIAVLTGGTFISSDTGRKLETVTPDDCGHADSVTSTKDMTTIVGGKGKKSDISARVSAIKNEIEKTTSEFDKEKLQERLAKLTGGVAVIEVGAASEVEMKELKERVIDAKEATKAAIDEGVVAGGGVTYLQASKVLDKMTAEDADEMLGIKIVRDALKKPLETLAENSGADGGATIAEVLKKDDKDFGFNALTLKFGNMIKEGVIDPAKVAKHALKNASSVAGMILTTRVLITDIKEPKAAMPAGGMGDMGSMM</sequence>
<dbReference type="InterPro" id="IPR027413">
    <property type="entry name" value="GROEL-like_equatorial_sf"/>
</dbReference>
<dbReference type="InterPro" id="IPR027409">
    <property type="entry name" value="GroEL-like_apical_dom_sf"/>
</dbReference>
<keyword evidence="4 6" id="KW-0143">Chaperone</keyword>
<gene>
    <name evidence="6 9" type="primary">groL</name>
    <name evidence="6" type="synonym">groEL</name>
    <name evidence="9" type="ORF">C5B42_02470</name>
</gene>
<evidence type="ECO:0000256" key="6">
    <source>
        <dbReference type="HAMAP-Rule" id="MF_00600"/>
    </source>
</evidence>
<accession>A0A317JP32</accession>
<dbReference type="InterPro" id="IPR018370">
    <property type="entry name" value="Chaperonin_Cpn60_CS"/>
</dbReference>
<evidence type="ECO:0000313" key="10">
    <source>
        <dbReference type="Proteomes" id="UP000246104"/>
    </source>
</evidence>
<dbReference type="GO" id="GO:0005524">
    <property type="term" value="F:ATP binding"/>
    <property type="evidence" value="ECO:0007669"/>
    <property type="project" value="UniProtKB-UniRule"/>
</dbReference>
<evidence type="ECO:0000256" key="8">
    <source>
        <dbReference type="RuleBase" id="RU000419"/>
    </source>
</evidence>
<evidence type="ECO:0000256" key="3">
    <source>
        <dbReference type="ARBA" id="ARBA00022840"/>
    </source>
</evidence>
<keyword evidence="2 6" id="KW-0547">Nucleotide-binding</keyword>
<comment type="subcellular location">
    <subcellularLocation>
        <location evidence="6">Cytoplasm</location>
    </subcellularLocation>
</comment>
<dbReference type="NCBIfam" id="TIGR02348">
    <property type="entry name" value="GroEL"/>
    <property type="match status" value="1"/>
</dbReference>
<dbReference type="Pfam" id="PF00118">
    <property type="entry name" value="Cpn60_TCP1"/>
    <property type="match status" value="1"/>
</dbReference>
<dbReference type="Proteomes" id="UP000246104">
    <property type="component" value="Unassembled WGS sequence"/>
</dbReference>
<dbReference type="PRINTS" id="PR00298">
    <property type="entry name" value="CHAPERONIN60"/>
</dbReference>
<dbReference type="GO" id="GO:0016853">
    <property type="term" value="F:isomerase activity"/>
    <property type="evidence" value="ECO:0007669"/>
    <property type="project" value="UniProtKB-KW"/>
</dbReference>
<evidence type="ECO:0000256" key="2">
    <source>
        <dbReference type="ARBA" id="ARBA00022741"/>
    </source>
</evidence>
<dbReference type="FunFam" id="3.50.7.10:FF:000001">
    <property type="entry name" value="60 kDa chaperonin"/>
    <property type="match status" value="1"/>
</dbReference>
<organism evidence="9 10">
    <name type="scientific">Candidatus Cerribacteria bacterium 'Amazon FNV 2010 28 9'</name>
    <dbReference type="NCBI Taxonomy" id="2081795"/>
    <lineage>
        <taxon>Bacteria</taxon>
        <taxon>Candidatus Cerribacteria</taxon>
    </lineage>
</organism>
<comment type="similarity">
    <text evidence="1 6 7">Belongs to the chaperonin (HSP60) family.</text>
</comment>
<feature type="binding site" evidence="6">
    <location>
        <position position="413"/>
    </location>
    <ligand>
        <name>ATP</name>
        <dbReference type="ChEBI" id="CHEBI:30616"/>
    </ligand>
</feature>
<dbReference type="InterPro" id="IPR001844">
    <property type="entry name" value="Cpn60/GroEL"/>
</dbReference>
<keyword evidence="6" id="KW-0963">Cytoplasm</keyword>
<dbReference type="NCBIfam" id="NF009489">
    <property type="entry name" value="PRK12851.1"/>
    <property type="match status" value="1"/>
</dbReference>
<comment type="caution">
    <text evidence="9">The sequence shown here is derived from an EMBL/GenBank/DDBJ whole genome shotgun (WGS) entry which is preliminary data.</text>
</comment>
<dbReference type="AlphaFoldDB" id="A0A317JP32"/>